<dbReference type="Gene3D" id="3.40.50.12230">
    <property type="match status" value="1"/>
</dbReference>
<evidence type="ECO:0000259" key="3">
    <source>
        <dbReference type="Pfam" id="PF02911"/>
    </source>
</evidence>
<evidence type="ECO:0000313" key="4">
    <source>
        <dbReference type="EMBL" id="OQP59626.1"/>
    </source>
</evidence>
<feature type="domain" description="Formyl transferase N-terminal" evidence="2">
    <location>
        <begin position="61"/>
        <end position="148"/>
    </location>
</feature>
<dbReference type="Pfam" id="PF00551">
    <property type="entry name" value="Formyl_trans_N"/>
    <property type="match status" value="1"/>
</dbReference>
<dbReference type="PANTHER" id="PTHR11138:SF5">
    <property type="entry name" value="METHIONYL-TRNA FORMYLTRANSFERASE, MITOCHONDRIAL"/>
    <property type="match status" value="1"/>
</dbReference>
<dbReference type="GO" id="GO:0004479">
    <property type="term" value="F:methionyl-tRNA formyltransferase activity"/>
    <property type="evidence" value="ECO:0007669"/>
    <property type="project" value="TreeGrafter"/>
</dbReference>
<dbReference type="InterPro" id="IPR036477">
    <property type="entry name" value="Formyl_transf_N_sf"/>
</dbReference>
<comment type="caution">
    <text evidence="4">The sequence shown here is derived from an EMBL/GenBank/DDBJ whole genome shotgun (WGS) entry which is preliminary data.</text>
</comment>
<dbReference type="RefSeq" id="WP_158085428.1">
    <property type="nucleotide sequence ID" value="NZ_LVYD01000075.1"/>
</dbReference>
<evidence type="ECO:0000256" key="1">
    <source>
        <dbReference type="SAM" id="MobiDB-lite"/>
    </source>
</evidence>
<feature type="region of interest" description="Disordered" evidence="1">
    <location>
        <begin position="41"/>
        <end position="62"/>
    </location>
</feature>
<evidence type="ECO:0000313" key="5">
    <source>
        <dbReference type="Proteomes" id="UP000192796"/>
    </source>
</evidence>
<dbReference type="SUPFAM" id="SSF53328">
    <property type="entry name" value="Formyltransferase"/>
    <property type="match status" value="1"/>
</dbReference>
<dbReference type="Pfam" id="PF02911">
    <property type="entry name" value="Formyl_trans_C"/>
    <property type="match status" value="1"/>
</dbReference>
<dbReference type="STRING" id="1703345.A3860_36725"/>
<evidence type="ECO:0000259" key="2">
    <source>
        <dbReference type="Pfam" id="PF00551"/>
    </source>
</evidence>
<gene>
    <name evidence="4" type="ORF">A3860_36725</name>
</gene>
<dbReference type="OrthoDB" id="1092294at2"/>
<dbReference type="InterPro" id="IPR005793">
    <property type="entry name" value="Formyl_trans_C"/>
</dbReference>
<reference evidence="4 5" key="1">
    <citation type="submission" date="2016-03" db="EMBL/GenBank/DDBJ databases">
        <title>Niastella vici sp. nov., isolated from farmland soil.</title>
        <authorList>
            <person name="Chen L."/>
            <person name="Wang D."/>
            <person name="Yang S."/>
            <person name="Wang G."/>
        </authorList>
    </citation>
    <scope>NUCLEOTIDE SEQUENCE [LARGE SCALE GENOMIC DNA]</scope>
    <source>
        <strain evidence="4 5">DJ57</strain>
    </source>
</reference>
<feature type="domain" description="Formyl transferase C-terminal" evidence="3">
    <location>
        <begin position="206"/>
        <end position="286"/>
    </location>
</feature>
<dbReference type="InterPro" id="IPR002376">
    <property type="entry name" value="Formyl_transf_N"/>
</dbReference>
<accession>A0A1V9FMZ8</accession>
<proteinExistence type="predicted"/>
<keyword evidence="5" id="KW-1185">Reference proteome</keyword>
<dbReference type="PANTHER" id="PTHR11138">
    <property type="entry name" value="METHIONYL-TRNA FORMYLTRANSFERASE"/>
    <property type="match status" value="1"/>
</dbReference>
<name>A0A1V9FMZ8_9BACT</name>
<dbReference type="GO" id="GO:0005829">
    <property type="term" value="C:cytosol"/>
    <property type="evidence" value="ECO:0007669"/>
    <property type="project" value="TreeGrafter"/>
</dbReference>
<dbReference type="EMBL" id="LVYD01000075">
    <property type="protein sequence ID" value="OQP59626.1"/>
    <property type="molecule type" value="Genomic_DNA"/>
</dbReference>
<organism evidence="4 5">
    <name type="scientific">Niastella vici</name>
    <dbReference type="NCBI Taxonomy" id="1703345"/>
    <lineage>
        <taxon>Bacteria</taxon>
        <taxon>Pseudomonadati</taxon>
        <taxon>Bacteroidota</taxon>
        <taxon>Chitinophagia</taxon>
        <taxon>Chitinophagales</taxon>
        <taxon>Chitinophagaceae</taxon>
        <taxon>Niastella</taxon>
    </lineage>
</organism>
<dbReference type="InterPro" id="IPR011034">
    <property type="entry name" value="Formyl_transferase-like_C_sf"/>
</dbReference>
<dbReference type="SUPFAM" id="SSF50486">
    <property type="entry name" value="FMT C-terminal domain-like"/>
    <property type="match status" value="1"/>
</dbReference>
<sequence>MNYLHAAGEDVIVFSAEQAVNDKGAIASFCTGAGISCTSRPPARMIHSGGDDRSDGHEKSSGQSLYDWVNKQQPAIIFVIGYNEIIRINRFTTVMPDLYNVHFGHLPEYRGPNPVFWQLKNGAPSLAITIHCVTEKLDAGGIAWKKEYPNEPFFSYGYVHQLMSNYLVEGIHYVLQLKKQGRSITLTPQDEQKAAYFGRPNAQLVCIDWNAMRAAAICDLIKACNPWNNGAITIYNGFEIRISDAECSSFNGNTTYSPGTILDTSGSFLVSCINKEALHIHSLTLNGILLPGRFAANFGFIKGQSFK</sequence>
<protein>
    <submittedName>
        <fullName evidence="4">Uncharacterized protein</fullName>
    </submittedName>
</protein>
<feature type="compositionally biased region" description="Basic and acidic residues" evidence="1">
    <location>
        <begin position="49"/>
        <end position="60"/>
    </location>
</feature>
<dbReference type="AlphaFoldDB" id="A0A1V9FMZ8"/>
<dbReference type="Proteomes" id="UP000192796">
    <property type="component" value="Unassembled WGS sequence"/>
</dbReference>